<dbReference type="RefSeq" id="WP_229933481.1">
    <property type="nucleotide sequence ID" value="NZ_CAJHOF010000019.1"/>
</dbReference>
<organism evidence="2 3">
    <name type="scientific">Campylobacter majalis</name>
    <dbReference type="NCBI Taxonomy" id="2790656"/>
    <lineage>
        <taxon>Bacteria</taxon>
        <taxon>Pseudomonadati</taxon>
        <taxon>Campylobacterota</taxon>
        <taxon>Epsilonproteobacteria</taxon>
        <taxon>Campylobacterales</taxon>
        <taxon>Campylobacteraceae</taxon>
        <taxon>Campylobacter</taxon>
    </lineage>
</organism>
<evidence type="ECO:0000313" key="2">
    <source>
        <dbReference type="EMBL" id="CAD7289633.1"/>
    </source>
</evidence>
<proteinExistence type="predicted"/>
<evidence type="ECO:0000256" key="1">
    <source>
        <dbReference type="SAM" id="Phobius"/>
    </source>
</evidence>
<dbReference type="EMBL" id="CAJHOF010000019">
    <property type="protein sequence ID" value="CAD7289633.1"/>
    <property type="molecule type" value="Genomic_DNA"/>
</dbReference>
<accession>A0ABN7KAU4</accession>
<evidence type="ECO:0008006" key="4">
    <source>
        <dbReference type="Google" id="ProtNLM"/>
    </source>
</evidence>
<dbReference type="Proteomes" id="UP000789803">
    <property type="component" value="Unassembled WGS sequence"/>
</dbReference>
<protein>
    <recommendedName>
        <fullName evidence="4">Uroporphyrinogen III synthase HEM4</fullName>
    </recommendedName>
</protein>
<comment type="caution">
    <text evidence="2">The sequence shown here is derived from an EMBL/GenBank/DDBJ whole genome shotgun (WGS) entry which is preliminary data.</text>
</comment>
<keyword evidence="1" id="KW-1133">Transmembrane helix</keyword>
<feature type="transmembrane region" description="Helical" evidence="1">
    <location>
        <begin position="7"/>
        <end position="26"/>
    </location>
</feature>
<gene>
    <name evidence="2" type="ORF">LMG7974_01710</name>
</gene>
<reference evidence="2 3" key="1">
    <citation type="submission" date="2020-11" db="EMBL/GenBank/DDBJ databases">
        <authorList>
            <person name="Peeters C."/>
        </authorList>
    </citation>
    <scope>NUCLEOTIDE SEQUENCE [LARGE SCALE GENOMIC DNA]</scope>
    <source>
        <strain evidence="2 3">LMG 7974</strain>
    </source>
</reference>
<keyword evidence="1" id="KW-0472">Membrane</keyword>
<keyword evidence="1" id="KW-0812">Transmembrane</keyword>
<name>A0ABN7KAU4_9BACT</name>
<evidence type="ECO:0000313" key="3">
    <source>
        <dbReference type="Proteomes" id="UP000789803"/>
    </source>
</evidence>
<sequence length="333" mass="38450">MKSRRFSVYAIIYMILVGVAVFVLEGGDYTLKILGYEFTLPIACWMVLPVAIFAFFAIIHIAYHSLKFYNFKRAIKKDGDLYAEYAKEVFLALPSNKEYRTDTQKLSSAVTKYMSPWGLNKDVNIENEELLSVINVVKNVQNGDIEELKKYKLSKDNPLYIQNEINKVKNLKDYYLEILKNDSFSEAVDDAAYEKLIKNASFADIKKLSGAKLSGDDAMCILKRYVNDEISISADEMYELLNDDKISAKQYTQAAIMLKNKLKPDAYKILFEKLRASHQDAEEAYLYVLYELVLLDELREIVQNHDKDEHVKFKTLLYLKDNAKSIPSSLFFK</sequence>
<feature type="transmembrane region" description="Helical" evidence="1">
    <location>
        <begin position="38"/>
        <end position="63"/>
    </location>
</feature>
<keyword evidence="3" id="KW-1185">Reference proteome</keyword>